<dbReference type="Proteomes" id="UP000599437">
    <property type="component" value="Unassembled WGS sequence"/>
</dbReference>
<keyword evidence="1" id="KW-0732">Signal</keyword>
<evidence type="ECO:0000313" key="2">
    <source>
        <dbReference type="EMBL" id="GHB30794.1"/>
    </source>
</evidence>
<evidence type="ECO:0000313" key="3">
    <source>
        <dbReference type="Proteomes" id="UP000599437"/>
    </source>
</evidence>
<feature type="chain" id="PRO_5046651107" evidence="1">
    <location>
        <begin position="34"/>
        <end position="199"/>
    </location>
</feature>
<accession>A0ABQ3E9K2</accession>
<keyword evidence="3" id="KW-1185">Reference proteome</keyword>
<feature type="signal peptide" evidence="1">
    <location>
        <begin position="1"/>
        <end position="33"/>
    </location>
</feature>
<dbReference type="PROSITE" id="PS51318">
    <property type="entry name" value="TAT"/>
    <property type="match status" value="1"/>
</dbReference>
<evidence type="ECO:0000256" key="1">
    <source>
        <dbReference type="SAM" id="SignalP"/>
    </source>
</evidence>
<gene>
    <name evidence="2" type="ORF">GCM10010346_62720</name>
</gene>
<name>A0ABQ3E9K2_9ACTN</name>
<dbReference type="InterPro" id="IPR006311">
    <property type="entry name" value="TAT_signal"/>
</dbReference>
<protein>
    <submittedName>
        <fullName evidence="2">Uncharacterized protein</fullName>
    </submittedName>
</protein>
<dbReference type="RefSeq" id="WP_189716433.1">
    <property type="nucleotide sequence ID" value="NZ_BMVO01000038.1"/>
</dbReference>
<organism evidence="2 3">
    <name type="scientific">Streptomyces chryseus</name>
    <dbReference type="NCBI Taxonomy" id="68186"/>
    <lineage>
        <taxon>Bacteria</taxon>
        <taxon>Bacillati</taxon>
        <taxon>Actinomycetota</taxon>
        <taxon>Actinomycetes</taxon>
        <taxon>Kitasatosporales</taxon>
        <taxon>Streptomycetaceae</taxon>
        <taxon>Streptomyces</taxon>
    </lineage>
</organism>
<proteinExistence type="predicted"/>
<comment type="caution">
    <text evidence="2">The sequence shown here is derived from an EMBL/GenBank/DDBJ whole genome shotgun (WGS) entry which is preliminary data.</text>
</comment>
<dbReference type="EMBL" id="BMVO01000038">
    <property type="protein sequence ID" value="GHB30794.1"/>
    <property type="molecule type" value="Genomic_DNA"/>
</dbReference>
<sequence length="199" mass="20613">MFSSPSQRRPVIRALTTVALAAALLAPAATAIAAGPAGTSPALSARSTSSATEAVARAKAAAPVRTLKLVDGSTARIYRLGAHHYRMDNVSRDGHLLGTLVAKNADAGGRHNGMFVVLTADGDAVSWTGREQYGAGSFPLPDGSTAKVTEVAADRYTLKIIHQGRVMATLVADHRDAAVNANGMYVVLNPDGTHSAWIS</sequence>
<reference evidence="3" key="1">
    <citation type="journal article" date="2019" name="Int. J. Syst. Evol. Microbiol.">
        <title>The Global Catalogue of Microorganisms (GCM) 10K type strain sequencing project: providing services to taxonomists for standard genome sequencing and annotation.</title>
        <authorList>
            <consortium name="The Broad Institute Genomics Platform"/>
            <consortium name="The Broad Institute Genome Sequencing Center for Infectious Disease"/>
            <person name="Wu L."/>
            <person name="Ma J."/>
        </authorList>
    </citation>
    <scope>NUCLEOTIDE SEQUENCE [LARGE SCALE GENOMIC DNA]</scope>
    <source>
        <strain evidence="3">JCM 4737</strain>
    </source>
</reference>